<dbReference type="EMBL" id="CP060632">
    <property type="protein sequence ID" value="QNL99032.1"/>
    <property type="molecule type" value="Genomic_DNA"/>
</dbReference>
<evidence type="ECO:0000256" key="1">
    <source>
        <dbReference type="SAM" id="MobiDB-lite"/>
    </source>
</evidence>
<dbReference type="Gene3D" id="1.10.1760.20">
    <property type="match status" value="1"/>
</dbReference>
<feature type="transmembrane region" description="Helical" evidence="2">
    <location>
        <begin position="123"/>
        <end position="147"/>
    </location>
</feature>
<organism evidence="3 4">
    <name type="scientific">Wujia chipingensis</name>
    <dbReference type="NCBI Taxonomy" id="2763670"/>
    <lineage>
        <taxon>Bacteria</taxon>
        <taxon>Bacillati</taxon>
        <taxon>Bacillota</taxon>
        <taxon>Clostridia</taxon>
        <taxon>Lachnospirales</taxon>
        <taxon>Lachnospiraceae</taxon>
        <taxon>Wujia</taxon>
    </lineage>
</organism>
<name>A0A7G9FKF1_9FIRM</name>
<keyword evidence="2" id="KW-1133">Transmembrane helix</keyword>
<feature type="transmembrane region" description="Helical" evidence="2">
    <location>
        <begin position="154"/>
        <end position="179"/>
    </location>
</feature>
<evidence type="ECO:0000256" key="2">
    <source>
        <dbReference type="SAM" id="Phobius"/>
    </source>
</evidence>
<evidence type="ECO:0000313" key="4">
    <source>
        <dbReference type="Proteomes" id="UP000515819"/>
    </source>
</evidence>
<keyword evidence="4" id="KW-1185">Reference proteome</keyword>
<feature type="region of interest" description="Disordered" evidence="1">
    <location>
        <begin position="1"/>
        <end position="21"/>
    </location>
</feature>
<dbReference type="InterPro" id="IPR014535">
    <property type="entry name" value="Hpre_diP_synt_I"/>
</dbReference>
<dbReference type="KEGG" id="wcp:H9Q76_09820"/>
<dbReference type="InterPro" id="IPR010898">
    <property type="entry name" value="Hpre_diP_synth_I"/>
</dbReference>
<reference evidence="3 4" key="1">
    <citation type="submission" date="2020-08" db="EMBL/GenBank/DDBJ databases">
        <authorList>
            <person name="Liu C."/>
            <person name="Sun Q."/>
        </authorList>
    </citation>
    <scope>NUCLEOTIDE SEQUENCE [LARGE SCALE GENOMIC DNA]</scope>
    <source>
        <strain evidence="3 4">NSJ-4</strain>
    </source>
</reference>
<dbReference type="RefSeq" id="WP_118374134.1">
    <property type="nucleotide sequence ID" value="NZ_CP060632.1"/>
</dbReference>
<gene>
    <name evidence="3" type="ORF">H9Q76_09820</name>
</gene>
<sequence length="184" mass="19732">MEDEKRQSTVKDAHGQKNNQSQLNNNHKIALCGVLIALAMILSYLESLVPIHMAVPGVKLGLANLVTIIALQKLDLKSTVVISVGRIILSNVLFGNMAVLLYSLAGAACSILIMTALKKCRVFGLVGISVAGAVFHNLGQILVAVCVMENVRIFYYMFILLITGTVAGVAIGLLASFLLKNIRI</sequence>
<dbReference type="AlphaFoldDB" id="A0A7G9FKF1"/>
<keyword evidence="2" id="KW-0472">Membrane</keyword>
<protein>
    <submittedName>
        <fullName evidence="3">Gx transporter family protein</fullName>
    </submittedName>
</protein>
<feature type="compositionally biased region" description="Basic and acidic residues" evidence="1">
    <location>
        <begin position="1"/>
        <end position="15"/>
    </location>
</feature>
<feature type="transmembrane region" description="Helical" evidence="2">
    <location>
        <begin position="29"/>
        <end position="45"/>
    </location>
</feature>
<dbReference type="Proteomes" id="UP000515819">
    <property type="component" value="Chromosome"/>
</dbReference>
<feature type="transmembrane region" description="Helical" evidence="2">
    <location>
        <begin position="51"/>
        <end position="71"/>
    </location>
</feature>
<accession>A0A7G9FKF1</accession>
<feature type="transmembrane region" description="Helical" evidence="2">
    <location>
        <begin position="92"/>
        <end position="117"/>
    </location>
</feature>
<proteinExistence type="predicted"/>
<evidence type="ECO:0000313" key="3">
    <source>
        <dbReference type="EMBL" id="QNL99032.1"/>
    </source>
</evidence>
<dbReference type="Pfam" id="PF07456">
    <property type="entry name" value="Hpre_diP_synt_I"/>
    <property type="match status" value="1"/>
</dbReference>
<dbReference type="PIRSF" id="PIRSF027391">
    <property type="entry name" value="Hpre_diP_synt_I"/>
    <property type="match status" value="1"/>
</dbReference>
<keyword evidence="2" id="KW-0812">Transmembrane</keyword>